<dbReference type="GO" id="GO:0016887">
    <property type="term" value="F:ATP hydrolysis activity"/>
    <property type="evidence" value="ECO:0007669"/>
    <property type="project" value="InterPro"/>
</dbReference>
<evidence type="ECO:0000256" key="7">
    <source>
        <dbReference type="SAM" id="Coils"/>
    </source>
</evidence>
<dbReference type="InterPro" id="IPR007696">
    <property type="entry name" value="DNA_mismatch_repair_MutS_core"/>
</dbReference>
<keyword evidence="4" id="KW-0067">ATP-binding</keyword>
<dbReference type="PROSITE" id="PS00486">
    <property type="entry name" value="DNA_MISMATCH_REPAIR_2"/>
    <property type="match status" value="1"/>
</dbReference>
<sequence length="1042" mass="115179">MLSRTLTIWVHAAALLAAGGLTSAWSGQRQLCRRRTQHVSTIHFSTSPTQQDDTAVRAGEKGYSLLRRPVDWDPNNDPDFGVPQTLQDETSSIDRWKDEAWWSANLEKKENRAPPDITMDDEDKELDLYQRSWDTLDFEPILQALQDECLTVPARKIVQHAIKVDTPQQKKSKADERHYDSSNSLMATTVEGCQERYRAVHELRRLLTSSKTFRNRNGKQAPLSVFPLAGHALNLAPLLEDTTRLLEGPDLYDILSVLNVVEDFMLWNQELKEQHPELEYLNRMASNITLNTTFHELLQNALDDKGRLSGTTFPVVGRLRARLRALKSDILSRLETLLETPSIKTKLSLQSGGPLYSQVSGGRLVIPVETSSANQIGIVHDSSRSGQTSYVEPTEIVGPTNELKQVESELRAEEARIWRSLTAQVQLNREGLESSIQAMAQLDLVMARLRLGESWQGAIPAVEDKGVISLRNAKHPVLLLKAMRKRKKTKLSIRSRSGGAQEDMTNAVNDIVGSDIDLGDRHQGLVLTGPNSGGKTIILKMLGLAALMARSGIPIPCKDDNPRVDFFDPILADIGDLQSVGGDLSTFSGHMLVCKAVLDQAGKNALVLMDEVGSGTDPAQGVAIAQALLEALLETGSRVAITTHYTQLKQLAVADERFAVAGMQFVRGRPTYKLLPGTVGESFALSVAERVGLPLSVLERANELLDSETRQMGDLIRELEDQKATLEEQAAELEEKKREIEQIQFKLKEENLRLEKKMLNVRREEAKAFTKKLEEKEQVLEEILRKLKSDPSGKVVAKSWQDIKFVKRDALNEAENVPSVIARKEAEIKEMNEASADLVPLIEMRDKPNLVPGDKLIVCKKGAMFGREASFIKSLSGRVEVSVNGMNVSFKLAEVALPPSSTTTIIAKYNKSRGPQKGSQSSISKAAERALDIESTSSGGNSKTKTQTTPEPVRSTVAIRTQSNTIDVRGCTLEQAKSKAESAFSSCLMSNRSVVYILHGYGTGGILRNKVRNWLKTSNVVKEWAPASAEDGGDAFTRVVLR</sequence>
<feature type="region of interest" description="Disordered" evidence="8">
    <location>
        <begin position="909"/>
        <end position="928"/>
    </location>
</feature>
<feature type="chain" id="PRO_5013232849" evidence="9">
    <location>
        <begin position="25"/>
        <end position="1042"/>
    </location>
</feature>
<dbReference type="Proteomes" id="UP000198406">
    <property type="component" value="Unassembled WGS sequence"/>
</dbReference>
<dbReference type="SMART" id="SM00534">
    <property type="entry name" value="MUTSac"/>
    <property type="match status" value="1"/>
</dbReference>
<evidence type="ECO:0000256" key="5">
    <source>
        <dbReference type="ARBA" id="ARBA00022884"/>
    </source>
</evidence>
<keyword evidence="7" id="KW-0175">Coiled coil</keyword>
<evidence type="ECO:0000313" key="11">
    <source>
        <dbReference type="EMBL" id="GAX18208.1"/>
    </source>
</evidence>
<dbReference type="Pfam" id="PF01713">
    <property type="entry name" value="Smr"/>
    <property type="match status" value="1"/>
</dbReference>
<evidence type="ECO:0000256" key="2">
    <source>
        <dbReference type="ARBA" id="ARBA00022741"/>
    </source>
</evidence>
<evidence type="ECO:0000256" key="3">
    <source>
        <dbReference type="ARBA" id="ARBA00022801"/>
    </source>
</evidence>
<dbReference type="SMART" id="SM00463">
    <property type="entry name" value="SMR"/>
    <property type="match status" value="1"/>
</dbReference>
<dbReference type="InterPro" id="IPR002625">
    <property type="entry name" value="Smr_dom"/>
</dbReference>
<keyword evidence="5" id="KW-0694">RNA-binding</keyword>
<evidence type="ECO:0000256" key="4">
    <source>
        <dbReference type="ARBA" id="ARBA00022840"/>
    </source>
</evidence>
<dbReference type="OrthoDB" id="1924787at2759"/>
<dbReference type="AlphaFoldDB" id="A0A1Z5JWL1"/>
<dbReference type="GO" id="GO:0140664">
    <property type="term" value="F:ATP-dependent DNA damage sensor activity"/>
    <property type="evidence" value="ECO:0007669"/>
    <property type="project" value="InterPro"/>
</dbReference>
<evidence type="ECO:0000256" key="6">
    <source>
        <dbReference type="ARBA" id="ARBA00023125"/>
    </source>
</evidence>
<dbReference type="GO" id="GO:0030983">
    <property type="term" value="F:mismatched DNA binding"/>
    <property type="evidence" value="ECO:0007669"/>
    <property type="project" value="InterPro"/>
</dbReference>
<feature type="signal peptide" evidence="9">
    <location>
        <begin position="1"/>
        <end position="24"/>
    </location>
</feature>
<keyword evidence="1" id="KW-0699">rRNA-binding</keyword>
<dbReference type="PANTHER" id="PTHR48466:SF2">
    <property type="entry name" value="OS10G0509000 PROTEIN"/>
    <property type="match status" value="1"/>
</dbReference>
<dbReference type="EMBL" id="BDSP01000124">
    <property type="protein sequence ID" value="GAX18208.1"/>
    <property type="molecule type" value="Genomic_DNA"/>
</dbReference>
<evidence type="ECO:0000259" key="10">
    <source>
        <dbReference type="PROSITE" id="PS50828"/>
    </source>
</evidence>
<dbReference type="GO" id="GO:0045910">
    <property type="term" value="P:negative regulation of DNA recombination"/>
    <property type="evidence" value="ECO:0007669"/>
    <property type="project" value="InterPro"/>
</dbReference>
<dbReference type="InterPro" id="IPR005747">
    <property type="entry name" value="MutS2"/>
</dbReference>
<dbReference type="PROSITE" id="PS50828">
    <property type="entry name" value="SMR"/>
    <property type="match status" value="1"/>
</dbReference>
<dbReference type="InterPro" id="IPR027417">
    <property type="entry name" value="P-loop_NTPase"/>
</dbReference>
<dbReference type="GO" id="GO:0005524">
    <property type="term" value="F:ATP binding"/>
    <property type="evidence" value="ECO:0007669"/>
    <property type="project" value="UniProtKB-KW"/>
</dbReference>
<feature type="coiled-coil region" evidence="7">
    <location>
        <begin position="698"/>
        <end position="790"/>
    </location>
</feature>
<comment type="caution">
    <text evidence="11">The sequence shown here is derived from an EMBL/GenBank/DDBJ whole genome shotgun (WGS) entry which is preliminary data.</text>
</comment>
<dbReference type="PANTHER" id="PTHR48466">
    <property type="entry name" value="OS10G0509000 PROTEIN-RELATED"/>
    <property type="match status" value="1"/>
</dbReference>
<name>A0A1Z5JWL1_FISSO</name>
<dbReference type="InterPro" id="IPR045076">
    <property type="entry name" value="MutS"/>
</dbReference>
<dbReference type="Gene3D" id="3.40.50.300">
    <property type="entry name" value="P-loop containing nucleotide triphosphate hydrolases"/>
    <property type="match status" value="1"/>
</dbReference>
<evidence type="ECO:0000256" key="9">
    <source>
        <dbReference type="SAM" id="SignalP"/>
    </source>
</evidence>
<accession>A0A1Z5JWL1</accession>
<dbReference type="GO" id="GO:0006298">
    <property type="term" value="P:mismatch repair"/>
    <property type="evidence" value="ECO:0007669"/>
    <property type="project" value="InterPro"/>
</dbReference>
<dbReference type="SUPFAM" id="SSF52540">
    <property type="entry name" value="P-loop containing nucleoside triphosphate hydrolases"/>
    <property type="match status" value="1"/>
</dbReference>
<dbReference type="SMART" id="SM00533">
    <property type="entry name" value="MUTSd"/>
    <property type="match status" value="1"/>
</dbReference>
<dbReference type="Gene3D" id="3.30.1370.110">
    <property type="match status" value="1"/>
</dbReference>
<keyword evidence="12" id="KW-1185">Reference proteome</keyword>
<dbReference type="SUPFAM" id="SSF48334">
    <property type="entry name" value="DNA repair protein MutS, domain III"/>
    <property type="match status" value="1"/>
</dbReference>
<protein>
    <submittedName>
        <fullName evidence="11">DNA mismatch repair protein MutS2</fullName>
    </submittedName>
</protein>
<dbReference type="InterPro" id="IPR036187">
    <property type="entry name" value="DNA_mismatch_repair_MutS_sf"/>
</dbReference>
<dbReference type="InterPro" id="IPR036063">
    <property type="entry name" value="Smr_dom_sf"/>
</dbReference>
<dbReference type="Pfam" id="PF00488">
    <property type="entry name" value="MutS_V"/>
    <property type="match status" value="1"/>
</dbReference>
<dbReference type="SUPFAM" id="SSF160443">
    <property type="entry name" value="SMR domain-like"/>
    <property type="match status" value="1"/>
</dbReference>
<gene>
    <name evidence="11" type="ORF">FisN_25Hh192</name>
</gene>
<keyword evidence="2" id="KW-0547">Nucleotide-binding</keyword>
<keyword evidence="6" id="KW-0238">DNA-binding</keyword>
<dbReference type="GO" id="GO:0019843">
    <property type="term" value="F:rRNA binding"/>
    <property type="evidence" value="ECO:0007669"/>
    <property type="project" value="UniProtKB-KW"/>
</dbReference>
<feature type="compositionally biased region" description="Low complexity" evidence="8">
    <location>
        <begin position="935"/>
        <end position="949"/>
    </location>
</feature>
<feature type="region of interest" description="Disordered" evidence="8">
    <location>
        <begin position="933"/>
        <end position="953"/>
    </location>
</feature>
<evidence type="ECO:0000256" key="8">
    <source>
        <dbReference type="SAM" id="MobiDB-lite"/>
    </source>
</evidence>
<feature type="domain" description="Smr" evidence="10">
    <location>
        <begin position="966"/>
        <end position="1042"/>
    </location>
</feature>
<dbReference type="GO" id="GO:0004519">
    <property type="term" value="F:endonuclease activity"/>
    <property type="evidence" value="ECO:0007669"/>
    <property type="project" value="InterPro"/>
</dbReference>
<reference evidence="11 12" key="1">
    <citation type="journal article" date="2015" name="Plant Cell">
        <title>Oil accumulation by the oleaginous diatom Fistulifera solaris as revealed by the genome and transcriptome.</title>
        <authorList>
            <person name="Tanaka T."/>
            <person name="Maeda Y."/>
            <person name="Veluchamy A."/>
            <person name="Tanaka M."/>
            <person name="Abida H."/>
            <person name="Marechal E."/>
            <person name="Bowler C."/>
            <person name="Muto M."/>
            <person name="Sunaga Y."/>
            <person name="Tanaka M."/>
            <person name="Yoshino T."/>
            <person name="Taniguchi T."/>
            <person name="Fukuda Y."/>
            <person name="Nemoto M."/>
            <person name="Matsumoto M."/>
            <person name="Wong P.S."/>
            <person name="Aburatani S."/>
            <person name="Fujibuchi W."/>
        </authorList>
    </citation>
    <scope>NUCLEOTIDE SEQUENCE [LARGE SCALE GENOMIC DNA]</scope>
    <source>
        <strain evidence="11 12">JPCC DA0580</strain>
    </source>
</reference>
<dbReference type="NCBIfam" id="TIGR01069">
    <property type="entry name" value="mutS2"/>
    <property type="match status" value="1"/>
</dbReference>
<dbReference type="InterPro" id="IPR000432">
    <property type="entry name" value="DNA_mismatch_repair_MutS_C"/>
</dbReference>
<keyword evidence="3" id="KW-0378">Hydrolase</keyword>
<keyword evidence="9" id="KW-0732">Signal</keyword>
<evidence type="ECO:0000313" key="12">
    <source>
        <dbReference type="Proteomes" id="UP000198406"/>
    </source>
</evidence>
<proteinExistence type="predicted"/>
<dbReference type="InParanoid" id="A0A1Z5JWL1"/>
<evidence type="ECO:0000256" key="1">
    <source>
        <dbReference type="ARBA" id="ARBA00022730"/>
    </source>
</evidence>
<organism evidence="11 12">
    <name type="scientific">Fistulifera solaris</name>
    <name type="common">Oleaginous diatom</name>
    <dbReference type="NCBI Taxonomy" id="1519565"/>
    <lineage>
        <taxon>Eukaryota</taxon>
        <taxon>Sar</taxon>
        <taxon>Stramenopiles</taxon>
        <taxon>Ochrophyta</taxon>
        <taxon>Bacillariophyta</taxon>
        <taxon>Bacillariophyceae</taxon>
        <taxon>Bacillariophycidae</taxon>
        <taxon>Naviculales</taxon>
        <taxon>Naviculaceae</taxon>
        <taxon>Fistulifera</taxon>
    </lineage>
</organism>